<dbReference type="InterPro" id="IPR036397">
    <property type="entry name" value="RNaseH_sf"/>
</dbReference>
<accession>A0ABR0P1J2</accession>
<dbReference type="PANTHER" id="PTHR47723:SF19">
    <property type="entry name" value="POLYNUCLEOTIDYL TRANSFERASE, RIBONUCLEASE H-LIKE SUPERFAMILY PROTEIN"/>
    <property type="match status" value="1"/>
</dbReference>
<dbReference type="Gene3D" id="3.30.420.10">
    <property type="entry name" value="Ribonuclease H-like superfamily/Ribonuclease H"/>
    <property type="match status" value="1"/>
</dbReference>
<dbReference type="InterPro" id="IPR053151">
    <property type="entry name" value="RNase_H-like"/>
</dbReference>
<dbReference type="EMBL" id="JARKNE010000008">
    <property type="protein sequence ID" value="KAK5811464.1"/>
    <property type="molecule type" value="Genomic_DNA"/>
</dbReference>
<dbReference type="InterPro" id="IPR012337">
    <property type="entry name" value="RNaseH-like_sf"/>
</dbReference>
<dbReference type="SUPFAM" id="SSF53098">
    <property type="entry name" value="Ribonuclease H-like"/>
    <property type="match status" value="1"/>
</dbReference>
<comment type="caution">
    <text evidence="2">The sequence shown here is derived from an EMBL/GenBank/DDBJ whole genome shotgun (WGS) entry which is preliminary data.</text>
</comment>
<dbReference type="InterPro" id="IPR002156">
    <property type="entry name" value="RNaseH_domain"/>
</dbReference>
<dbReference type="Pfam" id="PF13456">
    <property type="entry name" value="RVT_3"/>
    <property type="match status" value="1"/>
</dbReference>
<dbReference type="PANTHER" id="PTHR47723">
    <property type="entry name" value="OS05G0353850 PROTEIN"/>
    <property type="match status" value="1"/>
</dbReference>
<gene>
    <name evidence="2" type="ORF">PVK06_026799</name>
</gene>
<name>A0ABR0P1J2_GOSAR</name>
<keyword evidence="3" id="KW-1185">Reference proteome</keyword>
<proteinExistence type="predicted"/>
<dbReference type="CDD" id="cd06222">
    <property type="entry name" value="RNase_H_like"/>
    <property type="match status" value="1"/>
</dbReference>
<feature type="domain" description="RNase H type-1" evidence="1">
    <location>
        <begin position="9"/>
        <end position="103"/>
    </location>
</feature>
<reference evidence="2 3" key="1">
    <citation type="submission" date="2023-03" db="EMBL/GenBank/DDBJ databases">
        <title>WGS of Gossypium arboreum.</title>
        <authorList>
            <person name="Yu D."/>
        </authorList>
    </citation>
    <scope>NUCLEOTIDE SEQUENCE [LARGE SCALE GENOMIC DNA]</scope>
    <source>
        <tissue evidence="2">Leaf</tissue>
    </source>
</reference>
<evidence type="ECO:0000313" key="2">
    <source>
        <dbReference type="EMBL" id="KAK5811464.1"/>
    </source>
</evidence>
<protein>
    <recommendedName>
        <fullName evidence="1">RNase H type-1 domain-containing protein</fullName>
    </recommendedName>
</protein>
<dbReference type="Proteomes" id="UP001358586">
    <property type="component" value="Chromosome 8"/>
</dbReference>
<sequence>MEESWMCLNTDGSVRQDEGLTAVGGLVRDQNDRWIMGFNKYLGNCIGTEAGLWGILDGLKLILDRRFERILIETDSLETVNAIHESAFRISSSTLLRRIHQILIKVKQWKI</sequence>
<evidence type="ECO:0000259" key="1">
    <source>
        <dbReference type="Pfam" id="PF13456"/>
    </source>
</evidence>
<dbReference type="InterPro" id="IPR044730">
    <property type="entry name" value="RNase_H-like_dom_plant"/>
</dbReference>
<organism evidence="2 3">
    <name type="scientific">Gossypium arboreum</name>
    <name type="common">Tree cotton</name>
    <name type="synonym">Gossypium nanking</name>
    <dbReference type="NCBI Taxonomy" id="29729"/>
    <lineage>
        <taxon>Eukaryota</taxon>
        <taxon>Viridiplantae</taxon>
        <taxon>Streptophyta</taxon>
        <taxon>Embryophyta</taxon>
        <taxon>Tracheophyta</taxon>
        <taxon>Spermatophyta</taxon>
        <taxon>Magnoliopsida</taxon>
        <taxon>eudicotyledons</taxon>
        <taxon>Gunneridae</taxon>
        <taxon>Pentapetalae</taxon>
        <taxon>rosids</taxon>
        <taxon>malvids</taxon>
        <taxon>Malvales</taxon>
        <taxon>Malvaceae</taxon>
        <taxon>Malvoideae</taxon>
        <taxon>Gossypium</taxon>
    </lineage>
</organism>
<evidence type="ECO:0000313" key="3">
    <source>
        <dbReference type="Proteomes" id="UP001358586"/>
    </source>
</evidence>